<dbReference type="AlphaFoldDB" id="A0A5M9NYM4"/>
<feature type="domain" description="Transposase IS66 C-terminal" evidence="5">
    <location>
        <begin position="511"/>
        <end position="549"/>
    </location>
</feature>
<name>A0A5M9NYM4_9VIBR</name>
<dbReference type="InterPro" id="IPR024474">
    <property type="entry name" value="Znf_dom_IS66"/>
</dbReference>
<gene>
    <name evidence="6" type="ORF">F4W18_13395</name>
</gene>
<dbReference type="PANTHER" id="PTHR33678">
    <property type="entry name" value="BLL1576 PROTEIN"/>
    <property type="match status" value="1"/>
</dbReference>
<dbReference type="OrthoDB" id="9800877at2"/>
<dbReference type="Pfam" id="PF13007">
    <property type="entry name" value="LZ_Tnp_IS66"/>
    <property type="match status" value="1"/>
</dbReference>
<accession>A0A5M9NYM4</accession>
<keyword evidence="7" id="KW-1185">Reference proteome</keyword>
<proteinExistence type="predicted"/>
<dbReference type="PANTHER" id="PTHR33678:SF1">
    <property type="entry name" value="BLL1576 PROTEIN"/>
    <property type="match status" value="1"/>
</dbReference>
<dbReference type="InterPro" id="IPR052344">
    <property type="entry name" value="Transposase-related"/>
</dbReference>
<evidence type="ECO:0000259" key="4">
    <source>
        <dbReference type="Pfam" id="PF13007"/>
    </source>
</evidence>
<dbReference type="Pfam" id="PF03050">
    <property type="entry name" value="DDE_Tnp_IS66"/>
    <property type="match status" value="1"/>
</dbReference>
<feature type="domain" description="Transposase IS66 central" evidence="2">
    <location>
        <begin position="217"/>
        <end position="504"/>
    </location>
</feature>
<sequence>MPNKNKEDELALLRSKVTELESTVLTLHQSLGESESNILTLRQSLDESKSNVLTLRQSLNESEITIQSLVEKLNLARRKRFGSSSETMPPQDLEFNEAETHADTTGEEEAADTQNDKTSEAKNTSSETKRRGRPKLPEDLPRERVVVDIPESEKTCSCCQSLLCKMGQSTSEKLVYIPAKLYVEVTERPKYVCRQCDVLGEKSLMLMAPPPASIIPKSIATPSLLAQIITNKYHYALPLYRQESLFRQYGLALSRKTMSQWILRCADKVEPLIALLKESLLAQDVLFADETTLTVLDDERKKSYIWLYGCGPDRGGNAKSPGIVLFDYQEGSRGHHCPEWYLSNYTGYLHVDGYKAYEKTEAKLVGCWAHARRKFIEAEQSQPKGKQGKGGKIQWAVNWFQKLYRVEQALKDKTREERYLTRQSKTQSQLNEFKAWLDKSVTQVPPKSKLGEAISYSLNQWSKLVRVIDDGRLSMDNNRAERSVRPFTVGRNKWLFSKTHNGARASAVLYSLIETAKANDCEPYEYLEYVLREIPKLKSEDDHGHLLPWNMPKTE</sequence>
<comment type="caution">
    <text evidence="6">The sequence shown here is derived from an EMBL/GenBank/DDBJ whole genome shotgun (WGS) entry which is preliminary data.</text>
</comment>
<dbReference type="EMBL" id="VXJS01000007">
    <property type="protein sequence ID" value="KAA8675615.1"/>
    <property type="molecule type" value="Genomic_DNA"/>
</dbReference>
<dbReference type="Proteomes" id="UP000322521">
    <property type="component" value="Unassembled WGS sequence"/>
</dbReference>
<dbReference type="Pfam" id="PF13005">
    <property type="entry name" value="zf-IS66"/>
    <property type="match status" value="1"/>
</dbReference>
<dbReference type="NCBIfam" id="NF033517">
    <property type="entry name" value="transpos_IS66"/>
    <property type="match status" value="1"/>
</dbReference>
<dbReference type="InterPro" id="IPR039552">
    <property type="entry name" value="IS66_C"/>
</dbReference>
<dbReference type="InterPro" id="IPR024463">
    <property type="entry name" value="Transposase_TnpC_homeodom"/>
</dbReference>
<evidence type="ECO:0000256" key="1">
    <source>
        <dbReference type="SAM" id="MobiDB-lite"/>
    </source>
</evidence>
<feature type="domain" description="Transposase IS66 zinc-finger binding" evidence="3">
    <location>
        <begin position="153"/>
        <end position="197"/>
    </location>
</feature>
<feature type="region of interest" description="Disordered" evidence="1">
    <location>
        <begin position="81"/>
        <end position="142"/>
    </location>
</feature>
<organism evidence="6 7">
    <name type="scientific">Vibrio gigantis</name>
    <dbReference type="NCBI Taxonomy" id="296199"/>
    <lineage>
        <taxon>Bacteria</taxon>
        <taxon>Pseudomonadati</taxon>
        <taxon>Pseudomonadota</taxon>
        <taxon>Gammaproteobacteria</taxon>
        <taxon>Vibrionales</taxon>
        <taxon>Vibrionaceae</taxon>
        <taxon>Vibrio</taxon>
    </lineage>
</organism>
<protein>
    <submittedName>
        <fullName evidence="6">IS66 family transposase</fullName>
    </submittedName>
</protein>
<dbReference type="Pfam" id="PF13817">
    <property type="entry name" value="DDE_Tnp_IS66_C"/>
    <property type="match status" value="1"/>
</dbReference>
<dbReference type="RefSeq" id="WP_086714983.1">
    <property type="nucleotide sequence ID" value="NZ_AP025494.1"/>
</dbReference>
<evidence type="ECO:0000259" key="5">
    <source>
        <dbReference type="Pfam" id="PF13817"/>
    </source>
</evidence>
<dbReference type="InterPro" id="IPR004291">
    <property type="entry name" value="Transposase_IS66_central"/>
</dbReference>
<feature type="domain" description="Transposase TnpC homeodomain" evidence="4">
    <location>
        <begin position="69"/>
        <end position="145"/>
    </location>
</feature>
<evidence type="ECO:0000259" key="2">
    <source>
        <dbReference type="Pfam" id="PF03050"/>
    </source>
</evidence>
<evidence type="ECO:0000313" key="6">
    <source>
        <dbReference type="EMBL" id="KAA8675615.1"/>
    </source>
</evidence>
<evidence type="ECO:0000259" key="3">
    <source>
        <dbReference type="Pfam" id="PF13005"/>
    </source>
</evidence>
<evidence type="ECO:0000313" key="7">
    <source>
        <dbReference type="Proteomes" id="UP000322521"/>
    </source>
</evidence>
<reference evidence="6 7" key="1">
    <citation type="submission" date="2019-09" db="EMBL/GenBank/DDBJ databases">
        <title>Draft genome sequence of various Type strains from the CCUG.</title>
        <authorList>
            <person name="Pineiro-Iglesias B."/>
            <person name="Tunovic T."/>
            <person name="Unosson C."/>
            <person name="Inganas E."/>
            <person name="Ohlen M."/>
            <person name="Cardew S."/>
            <person name="Jensie-Markopoulos S."/>
            <person name="Salva-Serra F."/>
            <person name="Jaen-Luchoro D."/>
            <person name="Karlsson R."/>
            <person name="Svensson-Stadler L."/>
            <person name="Chun J."/>
            <person name="Moore E."/>
        </authorList>
    </citation>
    <scope>NUCLEOTIDE SEQUENCE [LARGE SCALE GENOMIC DNA]</scope>
    <source>
        <strain evidence="6 7">CCUG 56969T</strain>
    </source>
</reference>